<dbReference type="EMBL" id="MVGT01002724">
    <property type="protein sequence ID" value="OVA06739.1"/>
    <property type="molecule type" value="Genomic_DNA"/>
</dbReference>
<evidence type="ECO:0000313" key="3">
    <source>
        <dbReference type="Proteomes" id="UP000195402"/>
    </source>
</evidence>
<organism evidence="2 3">
    <name type="scientific">Macleaya cordata</name>
    <name type="common">Five-seeded plume-poppy</name>
    <name type="synonym">Bocconia cordata</name>
    <dbReference type="NCBI Taxonomy" id="56857"/>
    <lineage>
        <taxon>Eukaryota</taxon>
        <taxon>Viridiplantae</taxon>
        <taxon>Streptophyta</taxon>
        <taxon>Embryophyta</taxon>
        <taxon>Tracheophyta</taxon>
        <taxon>Spermatophyta</taxon>
        <taxon>Magnoliopsida</taxon>
        <taxon>Ranunculales</taxon>
        <taxon>Papaveraceae</taxon>
        <taxon>Papaveroideae</taxon>
        <taxon>Macleaya</taxon>
    </lineage>
</organism>
<dbReference type="AlphaFoldDB" id="A0A200Q8D7"/>
<keyword evidence="1" id="KW-0472">Membrane</keyword>
<proteinExistence type="predicted"/>
<feature type="transmembrane region" description="Helical" evidence="1">
    <location>
        <begin position="97"/>
        <end position="120"/>
    </location>
</feature>
<reference evidence="2 3" key="1">
    <citation type="journal article" date="2017" name="Mol. Plant">
        <title>The Genome of Medicinal Plant Macleaya cordata Provides New Insights into Benzylisoquinoline Alkaloids Metabolism.</title>
        <authorList>
            <person name="Liu X."/>
            <person name="Liu Y."/>
            <person name="Huang P."/>
            <person name="Ma Y."/>
            <person name="Qing Z."/>
            <person name="Tang Q."/>
            <person name="Cao H."/>
            <person name="Cheng P."/>
            <person name="Zheng Y."/>
            <person name="Yuan Z."/>
            <person name="Zhou Y."/>
            <person name="Liu J."/>
            <person name="Tang Z."/>
            <person name="Zhuo Y."/>
            <person name="Zhang Y."/>
            <person name="Yu L."/>
            <person name="Huang J."/>
            <person name="Yang P."/>
            <person name="Peng Q."/>
            <person name="Zhang J."/>
            <person name="Jiang W."/>
            <person name="Zhang Z."/>
            <person name="Lin K."/>
            <person name="Ro D.K."/>
            <person name="Chen X."/>
            <person name="Xiong X."/>
            <person name="Shang Y."/>
            <person name="Huang S."/>
            <person name="Zeng J."/>
        </authorList>
    </citation>
    <scope>NUCLEOTIDE SEQUENCE [LARGE SCALE GENOMIC DNA]</scope>
    <source>
        <strain evidence="3">cv. BLH2017</strain>
        <tissue evidence="2">Root</tissue>
    </source>
</reference>
<gene>
    <name evidence="2" type="ORF">BVC80_8729g15</name>
</gene>
<protein>
    <submittedName>
        <fullName evidence="2">Uncharacterized protein</fullName>
    </submittedName>
</protein>
<feature type="transmembrane region" description="Helical" evidence="1">
    <location>
        <begin position="166"/>
        <end position="199"/>
    </location>
</feature>
<name>A0A200Q8D7_MACCD</name>
<sequence>MNADQHASMFLLQDLESSSFIEFLFVSFFLTQYLHHHHHWRGRRHEGHIGGIINWTMPRDFRTNSSAGLVLRAHQWSFGLISGASCSLVELLHICRALCSLGSFVLISAAFAHLWSFVLISAAFAHLWSFVLISAAFAHLWSFMLIRETCAHQCGVCSSVEFRSIVLINVAFAHLWSFVLISAVFAHLWSFVLISAAFAQLWTSWGLFGGVSCSMELSAHQWCFAAHGFGFVVINGVLFLVKLQMILLQVQAKKLRSKLEQKILIKLMGTMITHQIQRLKNCRNLGQQQSSSSGRATITGYYNVIQYIDDLVELVLTGSNWGKIWLVS</sequence>
<feature type="transmembrane region" description="Helical" evidence="1">
    <location>
        <begin position="126"/>
        <end position="146"/>
    </location>
</feature>
<feature type="transmembrane region" description="Helical" evidence="1">
    <location>
        <begin position="219"/>
        <end position="241"/>
    </location>
</feature>
<keyword evidence="1" id="KW-0812">Transmembrane</keyword>
<comment type="caution">
    <text evidence="2">The sequence shown here is derived from an EMBL/GenBank/DDBJ whole genome shotgun (WGS) entry which is preliminary data.</text>
</comment>
<accession>A0A200Q8D7</accession>
<evidence type="ECO:0000313" key="2">
    <source>
        <dbReference type="EMBL" id="OVA06739.1"/>
    </source>
</evidence>
<keyword evidence="3" id="KW-1185">Reference proteome</keyword>
<keyword evidence="1" id="KW-1133">Transmembrane helix</keyword>
<dbReference type="InParanoid" id="A0A200Q8D7"/>
<dbReference type="Proteomes" id="UP000195402">
    <property type="component" value="Unassembled WGS sequence"/>
</dbReference>
<evidence type="ECO:0000256" key="1">
    <source>
        <dbReference type="SAM" id="Phobius"/>
    </source>
</evidence>